<dbReference type="InterPro" id="IPR036388">
    <property type="entry name" value="WH-like_DNA-bd_sf"/>
</dbReference>
<dbReference type="GO" id="GO:0003700">
    <property type="term" value="F:DNA-binding transcription factor activity"/>
    <property type="evidence" value="ECO:0007669"/>
    <property type="project" value="InterPro"/>
</dbReference>
<keyword evidence="1" id="KW-0805">Transcription regulation</keyword>
<dbReference type="InterPro" id="IPR011663">
    <property type="entry name" value="UTRA"/>
</dbReference>
<comment type="caution">
    <text evidence="5">The sequence shown here is derived from an EMBL/GenBank/DDBJ whole genome shotgun (WGS) entry which is preliminary data.</text>
</comment>
<dbReference type="EMBL" id="BMPI01000059">
    <property type="protein sequence ID" value="GGM69776.1"/>
    <property type="molecule type" value="Genomic_DNA"/>
</dbReference>
<dbReference type="SUPFAM" id="SSF64288">
    <property type="entry name" value="Chorismate lyase-like"/>
    <property type="match status" value="1"/>
</dbReference>
<keyword evidence="2" id="KW-0238">DNA-binding</keyword>
<dbReference type="Gene3D" id="1.10.10.10">
    <property type="entry name" value="Winged helix-like DNA-binding domain superfamily/Winged helix DNA-binding domain"/>
    <property type="match status" value="1"/>
</dbReference>
<name>A0A917UA78_9ACTN</name>
<dbReference type="Gene3D" id="3.40.1410.10">
    <property type="entry name" value="Chorismate lyase-like"/>
    <property type="match status" value="1"/>
</dbReference>
<proteinExistence type="predicted"/>
<evidence type="ECO:0000313" key="5">
    <source>
        <dbReference type="EMBL" id="GGM69776.1"/>
    </source>
</evidence>
<dbReference type="InterPro" id="IPR028978">
    <property type="entry name" value="Chorismate_lyase_/UTRA_dom_sf"/>
</dbReference>
<dbReference type="SMART" id="SM00345">
    <property type="entry name" value="HTH_GNTR"/>
    <property type="match status" value="1"/>
</dbReference>
<dbReference type="GO" id="GO:0045892">
    <property type="term" value="P:negative regulation of DNA-templated transcription"/>
    <property type="evidence" value="ECO:0007669"/>
    <property type="project" value="TreeGrafter"/>
</dbReference>
<dbReference type="RefSeq" id="WP_190255684.1">
    <property type="nucleotide sequence ID" value="NZ_BMPI01000059.1"/>
</dbReference>
<dbReference type="PRINTS" id="PR00035">
    <property type="entry name" value="HTHGNTR"/>
</dbReference>
<evidence type="ECO:0000259" key="4">
    <source>
        <dbReference type="PROSITE" id="PS50949"/>
    </source>
</evidence>
<dbReference type="InterPro" id="IPR000524">
    <property type="entry name" value="Tscrpt_reg_HTH_GntR"/>
</dbReference>
<dbReference type="Pfam" id="PF07702">
    <property type="entry name" value="UTRA"/>
    <property type="match status" value="1"/>
</dbReference>
<dbReference type="Pfam" id="PF00392">
    <property type="entry name" value="GntR"/>
    <property type="match status" value="1"/>
</dbReference>
<dbReference type="InterPro" id="IPR036390">
    <property type="entry name" value="WH_DNA-bd_sf"/>
</dbReference>
<protein>
    <submittedName>
        <fullName evidence="5">GntR family transcriptional regulator</fullName>
    </submittedName>
</protein>
<dbReference type="PANTHER" id="PTHR44846">
    <property type="entry name" value="MANNOSYL-D-GLYCERATE TRANSPORT/METABOLISM SYSTEM REPRESSOR MNGR-RELATED"/>
    <property type="match status" value="1"/>
</dbReference>
<gene>
    <name evidence="5" type="ORF">GCM10007977_084400</name>
</gene>
<evidence type="ECO:0000256" key="3">
    <source>
        <dbReference type="ARBA" id="ARBA00023163"/>
    </source>
</evidence>
<keyword evidence="3" id="KW-0804">Transcription</keyword>
<dbReference type="GO" id="GO:0003677">
    <property type="term" value="F:DNA binding"/>
    <property type="evidence" value="ECO:0007669"/>
    <property type="project" value="UniProtKB-KW"/>
</dbReference>
<evidence type="ECO:0000256" key="2">
    <source>
        <dbReference type="ARBA" id="ARBA00023125"/>
    </source>
</evidence>
<feature type="domain" description="HTH gntR-type" evidence="4">
    <location>
        <begin position="10"/>
        <end position="78"/>
    </location>
</feature>
<dbReference type="CDD" id="cd07377">
    <property type="entry name" value="WHTH_GntR"/>
    <property type="match status" value="1"/>
</dbReference>
<reference evidence="5" key="1">
    <citation type="journal article" date="2014" name="Int. J. Syst. Evol. Microbiol.">
        <title>Complete genome sequence of Corynebacterium casei LMG S-19264T (=DSM 44701T), isolated from a smear-ripened cheese.</title>
        <authorList>
            <consortium name="US DOE Joint Genome Institute (JGI-PGF)"/>
            <person name="Walter F."/>
            <person name="Albersmeier A."/>
            <person name="Kalinowski J."/>
            <person name="Ruckert C."/>
        </authorList>
    </citation>
    <scope>NUCLEOTIDE SEQUENCE</scope>
    <source>
        <strain evidence="5">JCM 19831</strain>
    </source>
</reference>
<dbReference type="SUPFAM" id="SSF46785">
    <property type="entry name" value="Winged helix' DNA-binding domain"/>
    <property type="match status" value="1"/>
</dbReference>
<accession>A0A917UA78</accession>
<dbReference type="PANTHER" id="PTHR44846:SF17">
    <property type="entry name" value="GNTR-FAMILY TRANSCRIPTIONAL REGULATOR"/>
    <property type="match status" value="1"/>
</dbReference>
<dbReference type="AlphaFoldDB" id="A0A917UA78"/>
<dbReference type="SMART" id="SM00866">
    <property type="entry name" value="UTRA"/>
    <property type="match status" value="1"/>
</dbReference>
<dbReference type="InterPro" id="IPR050679">
    <property type="entry name" value="Bact_HTH_transcr_reg"/>
</dbReference>
<evidence type="ECO:0000313" key="6">
    <source>
        <dbReference type="Proteomes" id="UP000642070"/>
    </source>
</evidence>
<organism evidence="5 6">
    <name type="scientific">Dactylosporangium sucinum</name>
    <dbReference type="NCBI Taxonomy" id="1424081"/>
    <lineage>
        <taxon>Bacteria</taxon>
        <taxon>Bacillati</taxon>
        <taxon>Actinomycetota</taxon>
        <taxon>Actinomycetes</taxon>
        <taxon>Micromonosporales</taxon>
        <taxon>Micromonosporaceae</taxon>
        <taxon>Dactylosporangium</taxon>
    </lineage>
</organism>
<dbReference type="PROSITE" id="PS50949">
    <property type="entry name" value="HTH_GNTR"/>
    <property type="match status" value="1"/>
</dbReference>
<evidence type="ECO:0000256" key="1">
    <source>
        <dbReference type="ARBA" id="ARBA00023015"/>
    </source>
</evidence>
<dbReference type="Proteomes" id="UP000642070">
    <property type="component" value="Unassembled WGS sequence"/>
</dbReference>
<sequence>MSSNGARGRDSAYRTVAQQLRSAVLNGEYDNGARLPTEAELMASYGLSRHTVRRAIQDLEAEGLLLRVPGRGTFAAISPSTPASPRGTVRDLLGIADETDLEVVEPLRKRIDLDAASRLRLASDEVLTCSFRRLHDGVAFSFTRVYLPVHIGRLLDGTPELTQPRTVSRTSVVALLDERLELPITDAEQSIIVAELPPFAAAELPCEAGERVLRIDKMYSNSAGELVELAVAYYVPELYSYRMRLHRSGH</sequence>
<reference evidence="5" key="2">
    <citation type="submission" date="2020-09" db="EMBL/GenBank/DDBJ databases">
        <authorList>
            <person name="Sun Q."/>
            <person name="Ohkuma M."/>
        </authorList>
    </citation>
    <scope>NUCLEOTIDE SEQUENCE</scope>
    <source>
        <strain evidence="5">JCM 19831</strain>
    </source>
</reference>
<keyword evidence="6" id="KW-1185">Reference proteome</keyword>